<evidence type="ECO:0000313" key="4">
    <source>
        <dbReference type="Proteomes" id="UP001391051"/>
    </source>
</evidence>
<protein>
    <submittedName>
        <fullName evidence="3">Uncharacterized protein</fullName>
    </submittedName>
</protein>
<comment type="caution">
    <text evidence="3">The sequence shown here is derived from an EMBL/GenBank/DDBJ whole genome shotgun (WGS) entry which is preliminary data.</text>
</comment>
<feature type="compositionally biased region" description="Low complexity" evidence="1">
    <location>
        <begin position="257"/>
        <end position="266"/>
    </location>
</feature>
<dbReference type="RefSeq" id="XP_066694960.1">
    <property type="nucleotide sequence ID" value="XM_066848264.1"/>
</dbReference>
<feature type="signal peptide" evidence="2">
    <location>
        <begin position="1"/>
        <end position="16"/>
    </location>
</feature>
<sequence>HLFLLIFTYAVMAADGFPVQTEEVAWHGQDVADRPPQENGDSRIVEPGSPIQVVFADRSAAGSIAAAQQAIVGRGSFGITYADQRCSSISLSQKPHRASGLATRSKSVASEYRGTSMARPLSSMAQYDMADSESSTQRDSTARLREARLRASKELPRVENGLIRIPRRQSSIVDRPRNTPLSVAKPKSRGGIGSEASKPPYETYTAAVPGVSNTRSVRGEDLESDSKPDRSMSPTPVALLRLDEDAVSQYETRRRNSYSSISSRLSVPVSYTSTVKRPKTPSQARSHPVQGIGQSGRLDSKGRHQSPLRNSSVHVLPYVDENGDWVEFNGDAHVAENGGGSIMSGMSGRRPSVTIKKPPSQNGSLSSGGSSRLPDFFSQQVFQVVLHNPATAHHLLKFSENRVCSENVEFLAKVCRPNMILLAS</sequence>
<reference evidence="3 4" key="1">
    <citation type="submission" date="2023-01" db="EMBL/GenBank/DDBJ databases">
        <title>Analysis of 21 Apiospora genomes using comparative genomics revels a genus with tremendous synthesis potential of carbohydrate active enzymes and secondary metabolites.</title>
        <authorList>
            <person name="Sorensen T."/>
        </authorList>
    </citation>
    <scope>NUCLEOTIDE SEQUENCE [LARGE SCALE GENOMIC DNA]</scope>
    <source>
        <strain evidence="3 4">CBS 24483</strain>
    </source>
</reference>
<feature type="region of interest" description="Disordered" evidence="1">
    <location>
        <begin position="174"/>
        <end position="309"/>
    </location>
</feature>
<proteinExistence type="predicted"/>
<feature type="region of interest" description="Disordered" evidence="1">
    <location>
        <begin position="342"/>
        <end position="370"/>
    </location>
</feature>
<dbReference type="GeneID" id="92081326"/>
<feature type="compositionally biased region" description="Basic and acidic residues" evidence="1">
    <location>
        <begin position="217"/>
        <end position="230"/>
    </location>
</feature>
<feature type="compositionally biased region" description="Polar residues" evidence="1">
    <location>
        <begin position="269"/>
        <end position="285"/>
    </location>
</feature>
<feature type="non-terminal residue" evidence="3">
    <location>
        <position position="1"/>
    </location>
</feature>
<accession>A0ABR1PYV6</accession>
<gene>
    <name evidence="3" type="ORF">PG986_012042</name>
</gene>
<organism evidence="3 4">
    <name type="scientific">Apiospora aurea</name>
    <dbReference type="NCBI Taxonomy" id="335848"/>
    <lineage>
        <taxon>Eukaryota</taxon>
        <taxon>Fungi</taxon>
        <taxon>Dikarya</taxon>
        <taxon>Ascomycota</taxon>
        <taxon>Pezizomycotina</taxon>
        <taxon>Sordariomycetes</taxon>
        <taxon>Xylariomycetidae</taxon>
        <taxon>Amphisphaeriales</taxon>
        <taxon>Apiosporaceae</taxon>
        <taxon>Apiospora</taxon>
    </lineage>
</organism>
<feature type="chain" id="PRO_5045440942" evidence="2">
    <location>
        <begin position="17"/>
        <end position="424"/>
    </location>
</feature>
<evidence type="ECO:0000256" key="1">
    <source>
        <dbReference type="SAM" id="MobiDB-lite"/>
    </source>
</evidence>
<keyword evidence="4" id="KW-1185">Reference proteome</keyword>
<dbReference type="EMBL" id="JAQQWE010000008">
    <property type="protein sequence ID" value="KAK7942929.1"/>
    <property type="molecule type" value="Genomic_DNA"/>
</dbReference>
<keyword evidence="2" id="KW-0732">Signal</keyword>
<name>A0ABR1PYV6_9PEZI</name>
<dbReference type="Proteomes" id="UP001391051">
    <property type="component" value="Unassembled WGS sequence"/>
</dbReference>
<evidence type="ECO:0000313" key="3">
    <source>
        <dbReference type="EMBL" id="KAK7942929.1"/>
    </source>
</evidence>
<evidence type="ECO:0000256" key="2">
    <source>
        <dbReference type="SAM" id="SignalP"/>
    </source>
</evidence>